<evidence type="ECO:0000256" key="5">
    <source>
        <dbReference type="ARBA" id="ARBA00023077"/>
    </source>
</evidence>
<evidence type="ECO:0000313" key="14">
    <source>
        <dbReference type="Proteomes" id="UP000326921"/>
    </source>
</evidence>
<dbReference type="Gene3D" id="2.40.170.20">
    <property type="entry name" value="TonB-dependent receptor, beta-barrel domain"/>
    <property type="match status" value="1"/>
</dbReference>
<dbReference type="RefSeq" id="WP_153512393.1">
    <property type="nucleotide sequence ID" value="NZ_CP045652.1"/>
</dbReference>
<dbReference type="InterPro" id="IPR039426">
    <property type="entry name" value="TonB-dep_rcpt-like"/>
</dbReference>
<keyword evidence="10" id="KW-0732">Signal</keyword>
<keyword evidence="3 8" id="KW-1134">Transmembrane beta strand</keyword>
<proteinExistence type="inferred from homology"/>
<evidence type="ECO:0000256" key="1">
    <source>
        <dbReference type="ARBA" id="ARBA00004571"/>
    </source>
</evidence>
<dbReference type="Proteomes" id="UP000326921">
    <property type="component" value="Chromosome"/>
</dbReference>
<keyword evidence="4 8" id="KW-0812">Transmembrane</keyword>
<keyword evidence="6 8" id="KW-0472">Membrane</keyword>
<feature type="domain" description="TonB-dependent receptor plug" evidence="12">
    <location>
        <begin position="114"/>
        <end position="232"/>
    </location>
</feature>
<evidence type="ECO:0000256" key="3">
    <source>
        <dbReference type="ARBA" id="ARBA00022452"/>
    </source>
</evidence>
<evidence type="ECO:0000313" key="13">
    <source>
        <dbReference type="EMBL" id="QGA27557.1"/>
    </source>
</evidence>
<dbReference type="PROSITE" id="PS52016">
    <property type="entry name" value="TONB_DEPENDENT_REC_3"/>
    <property type="match status" value="1"/>
</dbReference>
<keyword evidence="7 8" id="KW-0998">Cell outer membrane</keyword>
<dbReference type="Gene3D" id="2.170.130.10">
    <property type="entry name" value="TonB-dependent receptor, plug domain"/>
    <property type="match status" value="1"/>
</dbReference>
<keyword evidence="14" id="KW-1185">Reference proteome</keyword>
<dbReference type="Pfam" id="PF00593">
    <property type="entry name" value="TonB_dep_Rec_b-barrel"/>
    <property type="match status" value="1"/>
</dbReference>
<dbReference type="Pfam" id="PF07715">
    <property type="entry name" value="Plug"/>
    <property type="match status" value="1"/>
</dbReference>
<comment type="subcellular location">
    <subcellularLocation>
        <location evidence="1 8">Cell outer membrane</location>
        <topology evidence="1 8">Multi-pass membrane protein</topology>
    </subcellularLocation>
</comment>
<feature type="domain" description="TonB-dependent receptor-like beta-barrel" evidence="11">
    <location>
        <begin position="421"/>
        <end position="765"/>
    </location>
</feature>
<evidence type="ECO:0000256" key="6">
    <source>
        <dbReference type="ARBA" id="ARBA00023136"/>
    </source>
</evidence>
<evidence type="ECO:0000259" key="12">
    <source>
        <dbReference type="Pfam" id="PF07715"/>
    </source>
</evidence>
<organism evidence="13 14">
    <name type="scientific">Sphingobacterium zhuxiongii</name>
    <dbReference type="NCBI Taxonomy" id="2662364"/>
    <lineage>
        <taxon>Bacteria</taxon>
        <taxon>Pseudomonadati</taxon>
        <taxon>Bacteroidota</taxon>
        <taxon>Sphingobacteriia</taxon>
        <taxon>Sphingobacteriales</taxon>
        <taxon>Sphingobacteriaceae</taxon>
        <taxon>Sphingobacterium</taxon>
    </lineage>
</organism>
<gene>
    <name evidence="13" type="ORF">GFH32_15080</name>
</gene>
<evidence type="ECO:0000256" key="8">
    <source>
        <dbReference type="PROSITE-ProRule" id="PRU01360"/>
    </source>
</evidence>
<dbReference type="InterPro" id="IPR023996">
    <property type="entry name" value="TonB-dep_OMP_SusC/RagA"/>
</dbReference>
<evidence type="ECO:0000256" key="4">
    <source>
        <dbReference type="ARBA" id="ARBA00022692"/>
    </source>
</evidence>
<feature type="signal peptide" evidence="10">
    <location>
        <begin position="1"/>
        <end position="20"/>
    </location>
</feature>
<evidence type="ECO:0000256" key="10">
    <source>
        <dbReference type="SAM" id="SignalP"/>
    </source>
</evidence>
<dbReference type="SUPFAM" id="SSF49464">
    <property type="entry name" value="Carboxypeptidase regulatory domain-like"/>
    <property type="match status" value="1"/>
</dbReference>
<dbReference type="InterPro" id="IPR000531">
    <property type="entry name" value="Beta-barrel_TonB"/>
</dbReference>
<dbReference type="InterPro" id="IPR037066">
    <property type="entry name" value="Plug_dom_sf"/>
</dbReference>
<dbReference type="Pfam" id="PF13715">
    <property type="entry name" value="CarbopepD_reg_2"/>
    <property type="match status" value="1"/>
</dbReference>
<dbReference type="Gene3D" id="2.60.40.1120">
    <property type="entry name" value="Carboxypeptidase-like, regulatory domain"/>
    <property type="match status" value="1"/>
</dbReference>
<sequence length="1002" mass="110220">MKRNLLFFIMLCWLPIVAFGQSRKVSGTITDAVTNQPIAGATIKAVGTNFVSQTDVNGRYEIGLNESTKFLFFTYIGYTSQQIAVSGGTLDAQLSPSAADLEEVVVVGYGTQIKKDMTGSVASVKMSDLEDVPLQTVEAGLQGRAPGVFVNTSSGKLGQALQIRVRGISSISAGTQPLYVIDGVPMMTKAMGTYDEPDNPLAAISPDDIESMEVLKDGSASAIYGSRASNGVVLITTKKGKAGRTKIDLSYFAGFSDPTNKGDFLNADQYRELLSAALNNAGYIGPDPDEQYPDISSFWADWTGTDDWDKNYNTNWVNEGMRRGNLQQGSLSISGGDSKTRFTASGSFSDTKGIIIGNRFKRTSGRIGVDHSAFDFLDIGGTLNINKVDNYRVSSDNAFSNPLQLNALPPIQPVRDENGDLNNYTVYYNNLIDLENGNNTSSTYRTFGTAYANARITEDLTFRSEYGMDFQNLEEDLYLGMRTQDGGDSGGYGFSYQARSINFNTNNTLSYAKTFNDIHNLTLLGGMSYQEQQFRYTMAEGKNFPSDLFRKITSAAVKSDASSSATSRAIVSYFARANYKLLDRYLFEASIRTDGSSRFGKEFKYGTFPAASIGWVISQENFLQESNTVNFLKLRASYGLTGNEDIDDFASRTLYSGANYAGTPGTVAYRLGDPRLTWEQTAQSNIGLDFGILADRISGTVEAYHKKTTDLLLDMPIVSTSGFTTIYRNVGSLENKGLELTLNSKNFVGEFKWSTSFNISWNRNKILKLVNGQPIYPGGRYLGRLEEGKPYGFFYGKAYAGVDPDNGDALYYKDATRSTTTNVYSEAADQEIGNPNPNFYGGFGNRFSYKNFDLDIQTQFVSGNDIYNAAGGFQSANGDYFDNQTTDQMNYWKNPGDVTMVPQPRFDSANGTRPSSRYVQDGSYFRIKNVVLGYNLPNETVNKLKMQRARVYVSATNLLTLTDYNGYDPEINTTFAGAVQLGTDFYTAPQPRTITFGINVGF</sequence>
<dbReference type="KEGG" id="sphe:GFH32_15080"/>
<dbReference type="EMBL" id="CP045652">
    <property type="protein sequence ID" value="QGA27557.1"/>
    <property type="molecule type" value="Genomic_DNA"/>
</dbReference>
<name>A0A5Q0QBM6_9SPHI</name>
<dbReference type="InterPro" id="IPR012910">
    <property type="entry name" value="Plug_dom"/>
</dbReference>
<evidence type="ECO:0000256" key="7">
    <source>
        <dbReference type="ARBA" id="ARBA00023237"/>
    </source>
</evidence>
<keyword evidence="5 9" id="KW-0798">TonB box</keyword>
<dbReference type="InterPro" id="IPR023997">
    <property type="entry name" value="TonB-dep_OMP_SusC/RagA_CS"/>
</dbReference>
<dbReference type="InterPro" id="IPR036942">
    <property type="entry name" value="Beta-barrel_TonB_sf"/>
</dbReference>
<comment type="similarity">
    <text evidence="8 9">Belongs to the TonB-dependent receptor family.</text>
</comment>
<evidence type="ECO:0000259" key="11">
    <source>
        <dbReference type="Pfam" id="PF00593"/>
    </source>
</evidence>
<dbReference type="NCBIfam" id="TIGR04056">
    <property type="entry name" value="OMP_RagA_SusC"/>
    <property type="match status" value="1"/>
</dbReference>
<dbReference type="GO" id="GO:0009279">
    <property type="term" value="C:cell outer membrane"/>
    <property type="evidence" value="ECO:0007669"/>
    <property type="project" value="UniProtKB-SubCell"/>
</dbReference>
<keyword evidence="2 8" id="KW-0813">Transport</keyword>
<accession>A0A5Q0QBM6</accession>
<dbReference type="NCBIfam" id="TIGR04057">
    <property type="entry name" value="SusC_RagA_signa"/>
    <property type="match status" value="1"/>
</dbReference>
<protein>
    <submittedName>
        <fullName evidence="13">SusC/RagA family TonB-linked outer membrane protein</fullName>
    </submittedName>
</protein>
<dbReference type="InterPro" id="IPR008969">
    <property type="entry name" value="CarboxyPept-like_regulatory"/>
</dbReference>
<evidence type="ECO:0000256" key="2">
    <source>
        <dbReference type="ARBA" id="ARBA00022448"/>
    </source>
</evidence>
<evidence type="ECO:0000256" key="9">
    <source>
        <dbReference type="RuleBase" id="RU003357"/>
    </source>
</evidence>
<reference evidence="13 14" key="1">
    <citation type="submission" date="2019-10" db="EMBL/GenBank/DDBJ databases">
        <authorList>
            <person name="Dong K."/>
        </authorList>
    </citation>
    <scope>NUCLEOTIDE SEQUENCE [LARGE SCALE GENOMIC DNA]</scope>
    <source>
        <strain evidence="14">dk4302</strain>
    </source>
</reference>
<dbReference type="SUPFAM" id="SSF56935">
    <property type="entry name" value="Porins"/>
    <property type="match status" value="1"/>
</dbReference>
<feature type="chain" id="PRO_5025000727" evidence="10">
    <location>
        <begin position="21"/>
        <end position="1002"/>
    </location>
</feature>
<dbReference type="AlphaFoldDB" id="A0A5Q0QBM6"/>